<evidence type="ECO:0000256" key="1">
    <source>
        <dbReference type="SAM" id="MobiDB-lite"/>
    </source>
</evidence>
<accession>A0A8T0TZ25</accession>
<proteinExistence type="predicted"/>
<sequence>MAGLAVMHGQLYLLPKNIKLIQKKSVKGGNRHAHVNTNADMLKGSRGSPGLWARRNHMSSPGWSTVRQN</sequence>
<gene>
    <name evidence="2" type="ORF">PVAP13_3NG181223</name>
</gene>
<comment type="caution">
    <text evidence="2">The sequence shown here is derived from an EMBL/GenBank/DDBJ whole genome shotgun (WGS) entry which is preliminary data.</text>
</comment>
<protein>
    <submittedName>
        <fullName evidence="2">Uncharacterized protein</fullName>
    </submittedName>
</protein>
<dbReference type="Proteomes" id="UP000823388">
    <property type="component" value="Chromosome 3N"/>
</dbReference>
<name>A0A8T0TZ25_PANVG</name>
<organism evidence="2 3">
    <name type="scientific">Panicum virgatum</name>
    <name type="common">Blackwell switchgrass</name>
    <dbReference type="NCBI Taxonomy" id="38727"/>
    <lineage>
        <taxon>Eukaryota</taxon>
        <taxon>Viridiplantae</taxon>
        <taxon>Streptophyta</taxon>
        <taxon>Embryophyta</taxon>
        <taxon>Tracheophyta</taxon>
        <taxon>Spermatophyta</taxon>
        <taxon>Magnoliopsida</taxon>
        <taxon>Liliopsida</taxon>
        <taxon>Poales</taxon>
        <taxon>Poaceae</taxon>
        <taxon>PACMAD clade</taxon>
        <taxon>Panicoideae</taxon>
        <taxon>Panicodae</taxon>
        <taxon>Paniceae</taxon>
        <taxon>Panicinae</taxon>
        <taxon>Panicum</taxon>
        <taxon>Panicum sect. Hiantes</taxon>
    </lineage>
</organism>
<keyword evidence="3" id="KW-1185">Reference proteome</keyword>
<dbReference type="EMBL" id="CM029042">
    <property type="protein sequence ID" value="KAG2617462.1"/>
    <property type="molecule type" value="Genomic_DNA"/>
</dbReference>
<dbReference type="AlphaFoldDB" id="A0A8T0TZ25"/>
<feature type="compositionally biased region" description="Polar residues" evidence="1">
    <location>
        <begin position="58"/>
        <end position="69"/>
    </location>
</feature>
<reference evidence="2" key="1">
    <citation type="submission" date="2020-05" db="EMBL/GenBank/DDBJ databases">
        <title>WGS assembly of Panicum virgatum.</title>
        <authorList>
            <person name="Lovell J.T."/>
            <person name="Jenkins J."/>
            <person name="Shu S."/>
            <person name="Juenger T.E."/>
            <person name="Schmutz J."/>
        </authorList>
    </citation>
    <scope>NUCLEOTIDE SEQUENCE</scope>
    <source>
        <strain evidence="2">AP13</strain>
    </source>
</reference>
<evidence type="ECO:0000313" key="3">
    <source>
        <dbReference type="Proteomes" id="UP000823388"/>
    </source>
</evidence>
<evidence type="ECO:0000313" key="2">
    <source>
        <dbReference type="EMBL" id="KAG2617462.1"/>
    </source>
</evidence>
<feature type="region of interest" description="Disordered" evidence="1">
    <location>
        <begin position="29"/>
        <end position="69"/>
    </location>
</feature>